<reference evidence="2 3" key="1">
    <citation type="journal article" date="2018" name="IMA Fungus">
        <title>IMA Genome-F 9: Draft genome sequence of Annulohypoxylon stygium, Aspergillus mulundensis, Berkeleyomyces basicola (syn. Thielaviopsis basicola), Ceratocystis smalleyi, two Cercospora beticola strains, Coleophoma cylindrospora, Fusarium fracticaudum, Phialophora cf. hyalina, and Morchella septimelata.</title>
        <authorList>
            <person name="Wingfield B.D."/>
            <person name="Bills G.F."/>
            <person name="Dong Y."/>
            <person name="Huang W."/>
            <person name="Nel W.J."/>
            <person name="Swalarsk-Parry B.S."/>
            <person name="Vaghefi N."/>
            <person name="Wilken P.M."/>
            <person name="An Z."/>
            <person name="de Beer Z.W."/>
            <person name="De Vos L."/>
            <person name="Chen L."/>
            <person name="Duong T.A."/>
            <person name="Gao Y."/>
            <person name="Hammerbacher A."/>
            <person name="Kikkert J.R."/>
            <person name="Li Y."/>
            <person name="Li H."/>
            <person name="Li K."/>
            <person name="Li Q."/>
            <person name="Liu X."/>
            <person name="Ma X."/>
            <person name="Naidoo K."/>
            <person name="Pethybridge S.J."/>
            <person name="Sun J."/>
            <person name="Steenkamp E.T."/>
            <person name="van der Nest M.A."/>
            <person name="van Wyk S."/>
            <person name="Wingfield M.J."/>
            <person name="Xiong C."/>
            <person name="Yue Q."/>
            <person name="Zhang X."/>
        </authorList>
    </citation>
    <scope>NUCLEOTIDE SEQUENCE [LARGE SCALE GENOMIC DNA]</scope>
    <source>
        <strain evidence="2 3">DSM 5745</strain>
    </source>
</reference>
<dbReference type="InterPro" id="IPR051678">
    <property type="entry name" value="AGP_Transferase"/>
</dbReference>
<sequence>MSSSTPCSACTWTADRQENCRYNSNVKLFYGVSDRGVWSLGSRYILKERSSQPPNSEVPNLRFLKEHTSIPIPTVVRSWEEDGRAFAIMDRVPGTPLSAIWSTLSEVEKKSIAKQTAEYLGQLRELHSNTMQGLHDQPIYSAFLFPTGYGVPHGPFSSDDELWSEMKQALQGIPEDVCLRLRERMPSAAPYTFTHGDLTFVNIMVDDGRVTGILDWESSGYFPVWWEFTCAGIGLSNEDKEWKNLLHRYMPDHTNAREFWLDFYALSKYPNLNERGMALLKSTTK</sequence>
<evidence type="ECO:0000313" key="3">
    <source>
        <dbReference type="Proteomes" id="UP000256690"/>
    </source>
</evidence>
<dbReference type="InterPro" id="IPR002575">
    <property type="entry name" value="Aminoglycoside_PTrfase"/>
</dbReference>
<proteinExistence type="predicted"/>
<dbReference type="SUPFAM" id="SSF56112">
    <property type="entry name" value="Protein kinase-like (PK-like)"/>
    <property type="match status" value="1"/>
</dbReference>
<gene>
    <name evidence="2" type="ORF">DSM5745_07157</name>
</gene>
<dbReference type="PANTHER" id="PTHR21310:SF15">
    <property type="entry name" value="AMINOGLYCOSIDE PHOSPHOTRANSFERASE DOMAIN-CONTAINING PROTEIN"/>
    <property type="match status" value="1"/>
</dbReference>
<evidence type="ECO:0000259" key="1">
    <source>
        <dbReference type="Pfam" id="PF01636"/>
    </source>
</evidence>
<dbReference type="RefSeq" id="XP_026602263.1">
    <property type="nucleotide sequence ID" value="XM_026749173.1"/>
</dbReference>
<organism evidence="2 3">
    <name type="scientific">Aspergillus mulundensis</name>
    <dbReference type="NCBI Taxonomy" id="1810919"/>
    <lineage>
        <taxon>Eukaryota</taxon>
        <taxon>Fungi</taxon>
        <taxon>Dikarya</taxon>
        <taxon>Ascomycota</taxon>
        <taxon>Pezizomycotina</taxon>
        <taxon>Eurotiomycetes</taxon>
        <taxon>Eurotiomycetidae</taxon>
        <taxon>Eurotiales</taxon>
        <taxon>Aspergillaceae</taxon>
        <taxon>Aspergillus</taxon>
        <taxon>Aspergillus subgen. Nidulantes</taxon>
    </lineage>
</organism>
<dbReference type="OrthoDB" id="8300194at2759"/>
<dbReference type="Proteomes" id="UP000256690">
    <property type="component" value="Unassembled WGS sequence"/>
</dbReference>
<feature type="domain" description="Aminoglycoside phosphotransferase" evidence="1">
    <location>
        <begin position="43"/>
        <end position="233"/>
    </location>
</feature>
<dbReference type="AlphaFoldDB" id="A0A3D8RKC4"/>
<dbReference type="Gene3D" id="3.90.1200.10">
    <property type="match status" value="1"/>
</dbReference>
<accession>A0A3D8RKC4</accession>
<dbReference type="Pfam" id="PF01636">
    <property type="entry name" value="APH"/>
    <property type="match status" value="1"/>
</dbReference>
<dbReference type="EMBL" id="PVWQ01000008">
    <property type="protein sequence ID" value="RDW74495.1"/>
    <property type="molecule type" value="Genomic_DNA"/>
</dbReference>
<dbReference type="PANTHER" id="PTHR21310">
    <property type="entry name" value="AMINOGLYCOSIDE PHOSPHOTRANSFERASE-RELATED-RELATED"/>
    <property type="match status" value="1"/>
</dbReference>
<dbReference type="CDD" id="cd05120">
    <property type="entry name" value="APH_ChoK_like"/>
    <property type="match status" value="1"/>
</dbReference>
<comment type="caution">
    <text evidence="2">The sequence shown here is derived from an EMBL/GenBank/DDBJ whole genome shotgun (WGS) entry which is preliminary data.</text>
</comment>
<evidence type="ECO:0000313" key="2">
    <source>
        <dbReference type="EMBL" id="RDW74495.1"/>
    </source>
</evidence>
<dbReference type="GeneID" id="38117527"/>
<protein>
    <recommendedName>
        <fullName evidence="1">Aminoglycoside phosphotransferase domain-containing protein</fullName>
    </recommendedName>
</protein>
<keyword evidence="3" id="KW-1185">Reference proteome</keyword>
<name>A0A3D8RKC4_9EURO</name>
<dbReference type="InterPro" id="IPR011009">
    <property type="entry name" value="Kinase-like_dom_sf"/>
</dbReference>